<dbReference type="InterPro" id="IPR036412">
    <property type="entry name" value="HAD-like_sf"/>
</dbReference>
<keyword evidence="8" id="KW-0460">Magnesium</keyword>
<keyword evidence="9" id="KW-1278">Translocase</keyword>
<comment type="subcellular location">
    <subcellularLocation>
        <location evidence="1">Cell membrane</location>
        <topology evidence="1">Multi-pass membrane protein</topology>
    </subcellularLocation>
</comment>
<dbReference type="SFLD" id="SFLDG00002">
    <property type="entry name" value="C1.7:_P-type_atpase_like"/>
    <property type="match status" value="1"/>
</dbReference>
<evidence type="ECO:0000313" key="15">
    <source>
        <dbReference type="Proteomes" id="UP000183945"/>
    </source>
</evidence>
<evidence type="ECO:0000313" key="14">
    <source>
        <dbReference type="EMBL" id="SHG50103.1"/>
    </source>
</evidence>
<evidence type="ECO:0000256" key="10">
    <source>
        <dbReference type="ARBA" id="ARBA00022989"/>
    </source>
</evidence>
<dbReference type="GO" id="GO:0030007">
    <property type="term" value="P:intracellular potassium ion homeostasis"/>
    <property type="evidence" value="ECO:0007669"/>
    <property type="project" value="TreeGrafter"/>
</dbReference>
<dbReference type="Gene3D" id="3.40.50.1000">
    <property type="entry name" value="HAD superfamily/HAD-like"/>
    <property type="match status" value="1"/>
</dbReference>
<dbReference type="PANTHER" id="PTHR43294">
    <property type="entry name" value="SODIUM/POTASSIUM-TRANSPORTING ATPASE SUBUNIT ALPHA"/>
    <property type="match status" value="1"/>
</dbReference>
<dbReference type="SMART" id="SM00831">
    <property type="entry name" value="Cation_ATPase_N"/>
    <property type="match status" value="1"/>
</dbReference>
<keyword evidence="11 12" id="KW-0472">Membrane</keyword>
<reference evidence="15" key="1">
    <citation type="submission" date="2016-11" db="EMBL/GenBank/DDBJ databases">
        <authorList>
            <person name="Varghese N."/>
            <person name="Submissions S."/>
        </authorList>
    </citation>
    <scope>NUCLEOTIDE SEQUENCE [LARGE SCALE GENOMIC DNA]</scope>
    <source>
        <strain evidence="15">DSM 24579</strain>
    </source>
</reference>
<dbReference type="SUPFAM" id="SSF56784">
    <property type="entry name" value="HAD-like"/>
    <property type="match status" value="1"/>
</dbReference>
<dbReference type="GO" id="GO:0005391">
    <property type="term" value="F:P-type sodium:potassium-exchanging transporter activity"/>
    <property type="evidence" value="ECO:0007669"/>
    <property type="project" value="TreeGrafter"/>
</dbReference>
<dbReference type="PRINTS" id="PR00121">
    <property type="entry name" value="NAKATPASE"/>
</dbReference>
<feature type="transmembrane region" description="Helical" evidence="12">
    <location>
        <begin position="688"/>
        <end position="712"/>
    </location>
</feature>
<dbReference type="GO" id="GO:0016887">
    <property type="term" value="F:ATP hydrolysis activity"/>
    <property type="evidence" value="ECO:0007669"/>
    <property type="project" value="InterPro"/>
</dbReference>
<keyword evidence="3" id="KW-1003">Cell membrane</keyword>
<dbReference type="GO" id="GO:1990573">
    <property type="term" value="P:potassium ion import across plasma membrane"/>
    <property type="evidence" value="ECO:0007669"/>
    <property type="project" value="TreeGrafter"/>
</dbReference>
<dbReference type="PROSITE" id="PS00154">
    <property type="entry name" value="ATPASE_E1_E2"/>
    <property type="match status" value="1"/>
</dbReference>
<evidence type="ECO:0000256" key="11">
    <source>
        <dbReference type="ARBA" id="ARBA00023136"/>
    </source>
</evidence>
<dbReference type="InterPro" id="IPR023214">
    <property type="entry name" value="HAD_sf"/>
</dbReference>
<keyword evidence="5 12" id="KW-0812">Transmembrane</keyword>
<keyword evidence="4" id="KW-0597">Phosphoprotein</keyword>
<feature type="transmembrane region" description="Helical" evidence="12">
    <location>
        <begin position="831"/>
        <end position="852"/>
    </location>
</feature>
<dbReference type="InterPro" id="IPR059000">
    <property type="entry name" value="ATPase_P-type_domA"/>
</dbReference>
<dbReference type="InterPro" id="IPR023298">
    <property type="entry name" value="ATPase_P-typ_TM_dom_sf"/>
</dbReference>
<keyword evidence="6" id="KW-0547">Nucleotide-binding</keyword>
<dbReference type="Pfam" id="PF00690">
    <property type="entry name" value="Cation_ATPase_N"/>
    <property type="match status" value="1"/>
</dbReference>
<feature type="transmembrane region" description="Helical" evidence="12">
    <location>
        <begin position="57"/>
        <end position="75"/>
    </location>
</feature>
<dbReference type="InterPro" id="IPR008250">
    <property type="entry name" value="ATPase_P-typ_transduc_dom_A_sf"/>
</dbReference>
<dbReference type="PRINTS" id="PR00119">
    <property type="entry name" value="CATATPASE"/>
</dbReference>
<dbReference type="STRING" id="1073325.SAMN05444483_11411"/>
<evidence type="ECO:0000256" key="6">
    <source>
        <dbReference type="ARBA" id="ARBA00022741"/>
    </source>
</evidence>
<dbReference type="SUPFAM" id="SSF81653">
    <property type="entry name" value="Calcium ATPase, transduction domain A"/>
    <property type="match status" value="1"/>
</dbReference>
<dbReference type="InterPro" id="IPR050510">
    <property type="entry name" value="Cation_transp_ATPase_P-type"/>
</dbReference>
<dbReference type="InterPro" id="IPR023299">
    <property type="entry name" value="ATPase_P-typ_cyto_dom_N"/>
</dbReference>
<dbReference type="Gene3D" id="2.70.150.10">
    <property type="entry name" value="Calcium-transporting ATPase, cytoplasmic transduction domain A"/>
    <property type="match status" value="1"/>
</dbReference>
<dbReference type="SUPFAM" id="SSF81665">
    <property type="entry name" value="Calcium ATPase, transmembrane domain M"/>
    <property type="match status" value="1"/>
</dbReference>
<evidence type="ECO:0000256" key="12">
    <source>
        <dbReference type="SAM" id="Phobius"/>
    </source>
</evidence>
<evidence type="ECO:0000256" key="9">
    <source>
        <dbReference type="ARBA" id="ARBA00022967"/>
    </source>
</evidence>
<dbReference type="GO" id="GO:0036376">
    <property type="term" value="P:sodium ion export across plasma membrane"/>
    <property type="evidence" value="ECO:0007669"/>
    <property type="project" value="TreeGrafter"/>
</dbReference>
<dbReference type="SUPFAM" id="SSF81660">
    <property type="entry name" value="Metal cation-transporting ATPase, ATP-binding domain N"/>
    <property type="match status" value="1"/>
</dbReference>
<dbReference type="PANTHER" id="PTHR43294:SF21">
    <property type="entry name" value="CATION TRANSPORTING ATPASE"/>
    <property type="match status" value="1"/>
</dbReference>
<protein>
    <submittedName>
        <fullName evidence="14">Ca2+-transporting ATPase</fullName>
    </submittedName>
</protein>
<dbReference type="InterPro" id="IPR044492">
    <property type="entry name" value="P_typ_ATPase_HD_dom"/>
</dbReference>
<dbReference type="Proteomes" id="UP000183945">
    <property type="component" value="Unassembled WGS sequence"/>
</dbReference>
<dbReference type="SFLD" id="SFLDF00027">
    <property type="entry name" value="p-type_atpase"/>
    <property type="match status" value="1"/>
</dbReference>
<name>A0A1M5KD37_SALEC</name>
<keyword evidence="15" id="KW-1185">Reference proteome</keyword>
<dbReference type="FunFam" id="2.70.150.10:FF:000160">
    <property type="entry name" value="Sarcoplasmic/endoplasmic reticulum calcium ATPase 1"/>
    <property type="match status" value="1"/>
</dbReference>
<gene>
    <name evidence="14" type="ORF">SAMN05444483_11411</name>
</gene>
<evidence type="ECO:0000256" key="2">
    <source>
        <dbReference type="ARBA" id="ARBA00005675"/>
    </source>
</evidence>
<dbReference type="GO" id="GO:0005524">
    <property type="term" value="F:ATP binding"/>
    <property type="evidence" value="ECO:0007669"/>
    <property type="project" value="UniProtKB-KW"/>
</dbReference>
<evidence type="ECO:0000256" key="1">
    <source>
        <dbReference type="ARBA" id="ARBA00004651"/>
    </source>
</evidence>
<evidence type="ECO:0000256" key="5">
    <source>
        <dbReference type="ARBA" id="ARBA00022692"/>
    </source>
</evidence>
<evidence type="ECO:0000256" key="3">
    <source>
        <dbReference type="ARBA" id="ARBA00022475"/>
    </source>
</evidence>
<dbReference type="GO" id="GO:0005886">
    <property type="term" value="C:plasma membrane"/>
    <property type="evidence" value="ECO:0007669"/>
    <property type="project" value="UniProtKB-SubCell"/>
</dbReference>
<dbReference type="Gene3D" id="1.20.1110.10">
    <property type="entry name" value="Calcium-transporting ATPase, transmembrane domain"/>
    <property type="match status" value="1"/>
</dbReference>
<feature type="transmembrane region" description="Helical" evidence="12">
    <location>
        <begin position="864"/>
        <end position="885"/>
    </location>
</feature>
<dbReference type="Pfam" id="PF13246">
    <property type="entry name" value="Cation_ATPase"/>
    <property type="match status" value="1"/>
</dbReference>
<evidence type="ECO:0000259" key="13">
    <source>
        <dbReference type="SMART" id="SM00831"/>
    </source>
</evidence>
<dbReference type="RefSeq" id="WP_245812609.1">
    <property type="nucleotide sequence ID" value="NZ_FQVT01000014.1"/>
</dbReference>
<proteinExistence type="inferred from homology"/>
<feature type="transmembrane region" description="Helical" evidence="12">
    <location>
        <begin position="81"/>
        <end position="100"/>
    </location>
</feature>
<feature type="transmembrane region" description="Helical" evidence="12">
    <location>
        <begin position="765"/>
        <end position="787"/>
    </location>
</feature>
<evidence type="ECO:0000256" key="8">
    <source>
        <dbReference type="ARBA" id="ARBA00022842"/>
    </source>
</evidence>
<dbReference type="InterPro" id="IPR004014">
    <property type="entry name" value="ATPase_P-typ_cation-transptr_N"/>
</dbReference>
<dbReference type="AlphaFoldDB" id="A0A1M5KD37"/>
<evidence type="ECO:0000256" key="7">
    <source>
        <dbReference type="ARBA" id="ARBA00022840"/>
    </source>
</evidence>
<dbReference type="Pfam" id="PF00689">
    <property type="entry name" value="Cation_ATPase_C"/>
    <property type="match status" value="1"/>
</dbReference>
<dbReference type="Gene3D" id="3.40.1110.10">
    <property type="entry name" value="Calcium-transporting ATPase, cytoplasmic domain N"/>
    <property type="match status" value="1"/>
</dbReference>
<feature type="transmembrane region" description="Helical" evidence="12">
    <location>
        <begin position="275"/>
        <end position="295"/>
    </location>
</feature>
<accession>A0A1M5KD37</accession>
<dbReference type="GO" id="GO:0006883">
    <property type="term" value="P:intracellular sodium ion homeostasis"/>
    <property type="evidence" value="ECO:0007669"/>
    <property type="project" value="TreeGrafter"/>
</dbReference>
<dbReference type="SFLD" id="SFLDS00003">
    <property type="entry name" value="Haloacid_Dehalogenase"/>
    <property type="match status" value="1"/>
</dbReference>
<dbReference type="GO" id="GO:1902600">
    <property type="term" value="P:proton transmembrane transport"/>
    <property type="evidence" value="ECO:0007669"/>
    <property type="project" value="TreeGrafter"/>
</dbReference>
<keyword evidence="10 12" id="KW-1133">Transmembrane helix</keyword>
<comment type="similarity">
    <text evidence="2">Belongs to the cation transport ATPase (P-type) (TC 3.A.3) family. Type IIA subfamily.</text>
</comment>
<keyword evidence="7" id="KW-0067">ATP-binding</keyword>
<dbReference type="InterPro" id="IPR001757">
    <property type="entry name" value="P_typ_ATPase"/>
</dbReference>
<dbReference type="InterPro" id="IPR006068">
    <property type="entry name" value="ATPase_P-typ_cation-transptr_C"/>
</dbReference>
<evidence type="ECO:0000256" key="4">
    <source>
        <dbReference type="ARBA" id="ARBA00022553"/>
    </source>
</evidence>
<feature type="transmembrane region" description="Helical" evidence="12">
    <location>
        <begin position="244"/>
        <end position="263"/>
    </location>
</feature>
<dbReference type="InterPro" id="IPR018303">
    <property type="entry name" value="ATPase_P-typ_P_site"/>
</dbReference>
<dbReference type="Pfam" id="PF00122">
    <property type="entry name" value="E1-E2_ATPase"/>
    <property type="match status" value="1"/>
</dbReference>
<organism evidence="14 15">
    <name type="scientific">Salegentibacter echinorum</name>
    <dbReference type="NCBI Taxonomy" id="1073325"/>
    <lineage>
        <taxon>Bacteria</taxon>
        <taxon>Pseudomonadati</taxon>
        <taxon>Bacteroidota</taxon>
        <taxon>Flavobacteriia</taxon>
        <taxon>Flavobacteriales</taxon>
        <taxon>Flavobacteriaceae</taxon>
        <taxon>Salegentibacter</taxon>
    </lineage>
</organism>
<feature type="domain" description="Cation-transporting P-type ATPase N-terminal" evidence="13">
    <location>
        <begin position="3"/>
        <end position="77"/>
    </location>
</feature>
<sequence>MENFYQKEPDEVTEKFGVNPEKGWSKNEAKKALEEHGRNKLEEHEGKSIWEIILAQINNPVVYLLIVATVLAFVMGDLAEGIAITVVLLVNTIIGFWMEYQAQQSMQAIKEIDKVKANVLRDGKEEKIDAEEVVPGDILIVNAGDLIAADARVIEATEFKVDEAALTGESVPVDKKPETIQEEKQVADRKNMVYKGTPVTGGKGKAIAVATGMNTEMGSISAMVQDQKASQTPLDKKLNKLTKVLIYVILGLAAAFFAFGYLAGKDVYLLVQTAIAWAIAAIPEGLPIVASIALARGMLRLSKQNVLIKRLSAVETLGETTVIFTDKTGTLTQNELTVKGFAIPGDTYWKVNWEDDQPKLPDAEDAENQDNFQALFKISVLANDASLQEDDNGAKGDPLEIALLNFTNAFNKEKFQQHQQLERKLHDPFDSDSMVMGAVYKVEDGYYMAGKGSADKILERSKKILIDGKVKELKEEDKKHWLEKNDQLSKDGLRVLGFGYKEPKELPEGEAEEDFLYELVFAGLVGFIDPPRTEVANSMDMTKNAGIKVVMVTGDHPGTAQNVAKEVHLAEEEDEEQESVVHGKDMGEELNKDAEKVLATKVFSRVTPEQKLKLIEFYQNQGEIVGMTGDGVNDAPALKKADIGIAMGKRGTQVAQEVADVVLKDDAFQSIELAIEQGRIIFGNIRKFVVYQLSYHLSEIIIIALMSFTLFVLPILPLQLLFLNLLSDVFPALALGIGRGNPGVMDLPPKDPEEPIVTKKNWTQIAVYGLIIAASVSGTYFYAHFVWESPEDITNNIAFFSLAFSQFLHVFNMRDGTESFFNNQVTRNKYVWMAVALCFVTVIVAYFIPGLAEVFNFQDLETRVWILIGIASLLPSVIIQLIKFIKKDF</sequence>
<dbReference type="EMBL" id="FQVT01000014">
    <property type="protein sequence ID" value="SHG50103.1"/>
    <property type="molecule type" value="Genomic_DNA"/>
</dbReference>
<dbReference type="NCBIfam" id="TIGR01494">
    <property type="entry name" value="ATPase_P-type"/>
    <property type="match status" value="3"/>
</dbReference>